<dbReference type="InterPro" id="IPR036111">
    <property type="entry name" value="Mal/L-sulfo/L-lacto_DH-like_sf"/>
</dbReference>
<dbReference type="InterPro" id="IPR043144">
    <property type="entry name" value="Mal/L-sulf/L-lact_DH-like_ah"/>
</dbReference>
<comment type="similarity">
    <text evidence="1">Belongs to the LDH2/MDH2 oxidoreductase family.</text>
</comment>
<dbReference type="PANTHER" id="PTHR11091:SF0">
    <property type="entry name" value="MALATE DEHYDROGENASE"/>
    <property type="match status" value="1"/>
</dbReference>
<accession>A0A382FLQ3</accession>
<protein>
    <recommendedName>
        <fullName evidence="4">Ldh family oxidoreductase</fullName>
    </recommendedName>
</protein>
<organism evidence="3">
    <name type="scientific">marine metagenome</name>
    <dbReference type="NCBI Taxonomy" id="408172"/>
    <lineage>
        <taxon>unclassified sequences</taxon>
        <taxon>metagenomes</taxon>
        <taxon>ecological metagenomes</taxon>
    </lineage>
</organism>
<dbReference type="EMBL" id="UINC01050206">
    <property type="protein sequence ID" value="SVB62901.1"/>
    <property type="molecule type" value="Genomic_DNA"/>
</dbReference>
<evidence type="ECO:0008006" key="4">
    <source>
        <dbReference type="Google" id="ProtNLM"/>
    </source>
</evidence>
<sequence length="239" mass="26283">MPHYVNSALNGRKNPKPKFKFKKNFLSLGTLDADNAFGHAAGVKALKYCQNMAKKTGVGIVAVKNSSHPGALASIALPIAKKGYMVFAFTHADSLLLSHNGKRPYFGTNPICFAAPRQNEEPYCLDMATSMISWNKLLMFRTKKKKLDTQLASDSKGMSTSDPFEAKSLFGAGSYKGYGLASMVEVLCGIYTGMKFGRSIPAMYTTSINKKRKLGQFYIVIRTDGCISSKKFKSRMLQL</sequence>
<proteinExistence type="inferred from homology"/>
<dbReference type="InterPro" id="IPR003767">
    <property type="entry name" value="Malate/L-lactate_DH-like"/>
</dbReference>
<evidence type="ECO:0000256" key="2">
    <source>
        <dbReference type="ARBA" id="ARBA00023002"/>
    </source>
</evidence>
<dbReference type="PANTHER" id="PTHR11091">
    <property type="entry name" value="OXIDOREDUCTASE-RELATED"/>
    <property type="match status" value="1"/>
</dbReference>
<dbReference type="SUPFAM" id="SSF89733">
    <property type="entry name" value="L-sulfolactate dehydrogenase-like"/>
    <property type="match status" value="1"/>
</dbReference>
<evidence type="ECO:0000256" key="1">
    <source>
        <dbReference type="ARBA" id="ARBA00006056"/>
    </source>
</evidence>
<dbReference type="InterPro" id="IPR043143">
    <property type="entry name" value="Mal/L-sulf/L-lact_DH-like_NADP"/>
</dbReference>
<name>A0A382FLQ3_9ZZZZ</name>
<dbReference type="Gene3D" id="3.30.1370.60">
    <property type="entry name" value="Hypothetical oxidoreductase yiak, domain 2"/>
    <property type="match status" value="1"/>
</dbReference>
<evidence type="ECO:0000313" key="3">
    <source>
        <dbReference type="EMBL" id="SVB62901.1"/>
    </source>
</evidence>
<feature type="non-terminal residue" evidence="3">
    <location>
        <position position="239"/>
    </location>
</feature>
<reference evidence="3" key="1">
    <citation type="submission" date="2018-05" db="EMBL/GenBank/DDBJ databases">
        <authorList>
            <person name="Lanie J.A."/>
            <person name="Ng W.-L."/>
            <person name="Kazmierczak K.M."/>
            <person name="Andrzejewski T.M."/>
            <person name="Davidsen T.M."/>
            <person name="Wayne K.J."/>
            <person name="Tettelin H."/>
            <person name="Glass J.I."/>
            <person name="Rusch D."/>
            <person name="Podicherti R."/>
            <person name="Tsui H.-C.T."/>
            <person name="Winkler M.E."/>
        </authorList>
    </citation>
    <scope>NUCLEOTIDE SEQUENCE</scope>
</reference>
<dbReference type="Pfam" id="PF02615">
    <property type="entry name" value="Ldh_2"/>
    <property type="match status" value="1"/>
</dbReference>
<gene>
    <name evidence="3" type="ORF">METZ01_LOCUS215755</name>
</gene>
<dbReference type="AlphaFoldDB" id="A0A382FLQ3"/>
<dbReference type="GO" id="GO:0016491">
    <property type="term" value="F:oxidoreductase activity"/>
    <property type="evidence" value="ECO:0007669"/>
    <property type="project" value="UniProtKB-KW"/>
</dbReference>
<dbReference type="Gene3D" id="1.10.1530.10">
    <property type="match status" value="1"/>
</dbReference>
<keyword evidence="2" id="KW-0560">Oxidoreductase</keyword>